<keyword evidence="1" id="KW-1133">Transmembrane helix</keyword>
<dbReference type="Proteomes" id="UP000830326">
    <property type="component" value="Chromosome"/>
</dbReference>
<proteinExistence type="predicted"/>
<sequence length="105" mass="11656">MAVVGFPVTFIVGHLVDRFYVQYILALAFLGHIVTLFILLFTDAWWMAIMFGVVVWGVVNGFERIVLNIVWPNYFGRAHLGSIKGLAQTVMDGHGSALGHFSMIG</sequence>
<keyword evidence="1" id="KW-0472">Membrane</keyword>
<gene>
    <name evidence="2" type="ORF">MUO15_11505</name>
</gene>
<evidence type="ECO:0008006" key="4">
    <source>
        <dbReference type="Google" id="ProtNLM"/>
    </source>
</evidence>
<organism evidence="2 3">
    <name type="scientific">Halobacillus amylolyticus</name>
    <dbReference type="NCBI Taxonomy" id="2932259"/>
    <lineage>
        <taxon>Bacteria</taxon>
        <taxon>Bacillati</taxon>
        <taxon>Bacillota</taxon>
        <taxon>Bacilli</taxon>
        <taxon>Bacillales</taxon>
        <taxon>Bacillaceae</taxon>
        <taxon>Halobacillus</taxon>
    </lineage>
</organism>
<keyword evidence="1" id="KW-0812">Transmembrane</keyword>
<reference evidence="2" key="1">
    <citation type="submission" date="2022-04" db="EMBL/GenBank/DDBJ databases">
        <title>Halobacillus sp. isolated from saltern.</title>
        <authorList>
            <person name="Won M."/>
            <person name="Lee C.-M."/>
            <person name="Woen H.-Y."/>
            <person name="Kwon S.-W."/>
        </authorList>
    </citation>
    <scope>NUCLEOTIDE SEQUENCE</scope>
    <source>
        <strain evidence="2">SSHM10-5</strain>
    </source>
</reference>
<name>A0ABY4H639_9BACI</name>
<evidence type="ECO:0000256" key="1">
    <source>
        <dbReference type="SAM" id="Phobius"/>
    </source>
</evidence>
<dbReference type="RefSeq" id="WP_245029417.1">
    <property type="nucleotide sequence ID" value="NZ_CP095075.1"/>
</dbReference>
<evidence type="ECO:0000313" key="3">
    <source>
        <dbReference type="Proteomes" id="UP000830326"/>
    </source>
</evidence>
<dbReference type="InterPro" id="IPR036259">
    <property type="entry name" value="MFS_trans_sf"/>
</dbReference>
<dbReference type="Gene3D" id="1.20.1250.20">
    <property type="entry name" value="MFS general substrate transporter like domains"/>
    <property type="match status" value="1"/>
</dbReference>
<feature type="transmembrane region" description="Helical" evidence="1">
    <location>
        <begin position="20"/>
        <end position="41"/>
    </location>
</feature>
<protein>
    <recommendedName>
        <fullName evidence="4">Major facilitator superfamily (MFS) profile domain-containing protein</fullName>
    </recommendedName>
</protein>
<evidence type="ECO:0000313" key="2">
    <source>
        <dbReference type="EMBL" id="UOR10328.1"/>
    </source>
</evidence>
<accession>A0ABY4H639</accession>
<dbReference type="SUPFAM" id="SSF103473">
    <property type="entry name" value="MFS general substrate transporter"/>
    <property type="match status" value="1"/>
</dbReference>
<keyword evidence="3" id="KW-1185">Reference proteome</keyword>
<feature type="transmembrane region" description="Helical" evidence="1">
    <location>
        <begin position="48"/>
        <end position="71"/>
    </location>
</feature>
<dbReference type="EMBL" id="CP095075">
    <property type="protein sequence ID" value="UOR10328.1"/>
    <property type="molecule type" value="Genomic_DNA"/>
</dbReference>